<dbReference type="InterPro" id="IPR029069">
    <property type="entry name" value="HotDog_dom_sf"/>
</dbReference>
<dbReference type="InterPro" id="IPR052061">
    <property type="entry name" value="PTE-AB_protein"/>
</dbReference>
<dbReference type="PANTHER" id="PTHR47260:SF6">
    <property type="entry name" value="THIOESTERASE DOMAIN-CONTAINING PROTEIN"/>
    <property type="match status" value="1"/>
</dbReference>
<reference evidence="3 4" key="1">
    <citation type="journal article" date="2024" name="Commun. Biol.">
        <title>Comparative genomic analysis of thermophilic fungi reveals convergent evolutionary adaptations and gene losses.</title>
        <authorList>
            <person name="Steindorff A.S."/>
            <person name="Aguilar-Pontes M.V."/>
            <person name="Robinson A.J."/>
            <person name="Andreopoulos B."/>
            <person name="LaButti K."/>
            <person name="Kuo A."/>
            <person name="Mondo S."/>
            <person name="Riley R."/>
            <person name="Otillar R."/>
            <person name="Haridas S."/>
            <person name="Lipzen A."/>
            <person name="Grimwood J."/>
            <person name="Schmutz J."/>
            <person name="Clum A."/>
            <person name="Reid I.D."/>
            <person name="Moisan M.C."/>
            <person name="Butler G."/>
            <person name="Nguyen T.T.M."/>
            <person name="Dewar K."/>
            <person name="Conant G."/>
            <person name="Drula E."/>
            <person name="Henrissat B."/>
            <person name="Hansel C."/>
            <person name="Singer S."/>
            <person name="Hutchinson M.I."/>
            <person name="de Vries R.P."/>
            <person name="Natvig D.O."/>
            <person name="Powell A.J."/>
            <person name="Tsang A."/>
            <person name="Grigoriev I.V."/>
        </authorList>
    </citation>
    <scope>NUCLEOTIDE SEQUENCE [LARGE SCALE GENOMIC DNA]</scope>
    <source>
        <strain evidence="3 4">CBS 620.91</strain>
    </source>
</reference>
<feature type="region of interest" description="Disordered" evidence="1">
    <location>
        <begin position="1"/>
        <end position="25"/>
    </location>
</feature>
<dbReference type="Pfam" id="PF03061">
    <property type="entry name" value="4HBT"/>
    <property type="match status" value="1"/>
</dbReference>
<dbReference type="Proteomes" id="UP001583172">
    <property type="component" value="Unassembled WGS sequence"/>
</dbReference>
<feature type="domain" description="Thioesterase" evidence="2">
    <location>
        <begin position="153"/>
        <end position="242"/>
    </location>
</feature>
<name>A0ABR3VQM9_HUMIN</name>
<sequence>MSSNSSKPSPGLWQPNPYANYPGPDHTAFLASAATATEEDESDPILAEANARATARQIAFFRSIPWCAALLDKPGLTIQQAESRRLNRTALDALCSRTLNQPGAIPAYVIFYDPNEGLSSSHTSSSSDDKPLPLITQVSSLVALGPLVNGWTGICHGGIIATLLDETLGQIFAANGRHGRLPGKKAAAVPVMTGYLNTKFVRPVRTGTVEAPRVILVTSRIVRHEGRKFFMKADVRDEKGAVLSEADALFVMLKEKL</sequence>
<evidence type="ECO:0000256" key="1">
    <source>
        <dbReference type="SAM" id="MobiDB-lite"/>
    </source>
</evidence>
<dbReference type="InterPro" id="IPR006683">
    <property type="entry name" value="Thioestr_dom"/>
</dbReference>
<comment type="caution">
    <text evidence="3">The sequence shown here is derived from an EMBL/GenBank/DDBJ whole genome shotgun (WGS) entry which is preliminary data.</text>
</comment>
<dbReference type="CDD" id="cd03443">
    <property type="entry name" value="PaaI_thioesterase"/>
    <property type="match status" value="1"/>
</dbReference>
<dbReference type="PANTHER" id="PTHR47260">
    <property type="entry name" value="UPF0644 PROTEIN PB2B4.06"/>
    <property type="match status" value="1"/>
</dbReference>
<dbReference type="EMBL" id="JAZGSY010000003">
    <property type="protein sequence ID" value="KAL1844212.1"/>
    <property type="molecule type" value="Genomic_DNA"/>
</dbReference>
<dbReference type="SUPFAM" id="SSF54637">
    <property type="entry name" value="Thioesterase/thiol ester dehydrase-isomerase"/>
    <property type="match status" value="1"/>
</dbReference>
<evidence type="ECO:0000313" key="3">
    <source>
        <dbReference type="EMBL" id="KAL1844212.1"/>
    </source>
</evidence>
<gene>
    <name evidence="3" type="ORF">VTJ49DRAFT_3868</name>
</gene>
<evidence type="ECO:0000313" key="4">
    <source>
        <dbReference type="Proteomes" id="UP001583172"/>
    </source>
</evidence>
<dbReference type="Gene3D" id="3.10.129.10">
    <property type="entry name" value="Hotdog Thioesterase"/>
    <property type="match status" value="1"/>
</dbReference>
<organism evidence="3 4">
    <name type="scientific">Humicola insolens</name>
    <name type="common">Soft-rot fungus</name>
    <dbReference type="NCBI Taxonomy" id="85995"/>
    <lineage>
        <taxon>Eukaryota</taxon>
        <taxon>Fungi</taxon>
        <taxon>Dikarya</taxon>
        <taxon>Ascomycota</taxon>
        <taxon>Pezizomycotina</taxon>
        <taxon>Sordariomycetes</taxon>
        <taxon>Sordariomycetidae</taxon>
        <taxon>Sordariales</taxon>
        <taxon>Chaetomiaceae</taxon>
        <taxon>Mycothermus</taxon>
    </lineage>
</organism>
<protein>
    <recommendedName>
        <fullName evidence="2">Thioesterase domain-containing protein</fullName>
    </recommendedName>
</protein>
<proteinExistence type="predicted"/>
<accession>A0ABR3VQM9</accession>
<keyword evidence="4" id="KW-1185">Reference proteome</keyword>
<evidence type="ECO:0000259" key="2">
    <source>
        <dbReference type="Pfam" id="PF03061"/>
    </source>
</evidence>